<proteinExistence type="predicted"/>
<feature type="transmembrane region" description="Helical" evidence="1">
    <location>
        <begin position="206"/>
        <end position="224"/>
    </location>
</feature>
<keyword evidence="1" id="KW-0812">Transmembrane</keyword>
<dbReference type="RefSeq" id="WP_207447897.1">
    <property type="nucleotide sequence ID" value="NZ_CP061091.1"/>
</dbReference>
<dbReference type="InterPro" id="IPR002823">
    <property type="entry name" value="DUF112_TM"/>
</dbReference>
<feature type="transmembrane region" description="Helical" evidence="1">
    <location>
        <begin position="471"/>
        <end position="490"/>
    </location>
</feature>
<reference evidence="3 4" key="1">
    <citation type="submission" date="2020-09" db="EMBL/GenBank/DDBJ databases">
        <title>Roseomonas.</title>
        <authorList>
            <person name="Zhu W."/>
        </authorList>
    </citation>
    <scope>NUCLEOTIDE SEQUENCE [LARGE SCALE GENOMIC DNA]</scope>
    <source>
        <strain evidence="3 4">1311</strain>
    </source>
</reference>
<sequence length="515" mass="53753">MDVWTGLALGFGNALTLTNMGWALLGCFLGTAIGVLPGIGPALTIALLLPITFQVSATGAFILFCGVFYGAMYGGSTTSILLNTPGESGSIITALEGAKMARNGRAGPALYTAAVGSFVAGTIGTLGLSFLGPLVVDQALKLGPAEYFSLMILCFVTVSAVLGSSALRGLAALGLGLMLGLIGIDLQTGQPRMTFGVIELLDGTDVVLVAVALFAVGETLYLAWRHHDAKTQVREVGRLSMSKEDWKRSVGPWFRGAALGFPFGVMPAGGSEMPTMLSYYFERKLVRKKYAGEFGTTGAIEGVAGPEAANNAAAAGILVPMLTLGLPTSATAAIMLSAFQSYGIQPGPMLFTSQAELVWTLIASLYIANIMLVVLNLPLVGLWARILKIPQPQLYAGILVFATIGTYGISNSVVDLVILYTLGVIAMFMRRFDFPTAPVVIGMILGPMAEQAMRQALTISQGDWTTFVTRPVSVCILILALIALVGPRLYGLASRRRALAGHAGAQGPVAGPPPG</sequence>
<feature type="transmembrane region" description="Helical" evidence="1">
    <location>
        <begin position="147"/>
        <end position="163"/>
    </location>
</feature>
<protein>
    <submittedName>
        <fullName evidence="3">Tripartite tricarboxylate transporter permease</fullName>
    </submittedName>
</protein>
<gene>
    <name evidence="3" type="ORF">IAI60_13260</name>
</gene>
<keyword evidence="1" id="KW-1133">Transmembrane helix</keyword>
<accession>A0ABS3KDM9</accession>
<dbReference type="PANTHER" id="PTHR35342">
    <property type="entry name" value="TRICARBOXYLIC TRANSPORT PROTEIN"/>
    <property type="match status" value="1"/>
</dbReference>
<organism evidence="3 4">
    <name type="scientific">Roseomonas marmotae</name>
    <dbReference type="NCBI Taxonomy" id="2768161"/>
    <lineage>
        <taxon>Bacteria</taxon>
        <taxon>Pseudomonadati</taxon>
        <taxon>Pseudomonadota</taxon>
        <taxon>Alphaproteobacteria</taxon>
        <taxon>Acetobacterales</taxon>
        <taxon>Roseomonadaceae</taxon>
        <taxon>Roseomonas</taxon>
    </lineage>
</organism>
<evidence type="ECO:0000259" key="2">
    <source>
        <dbReference type="Pfam" id="PF01970"/>
    </source>
</evidence>
<name>A0ABS3KDM9_9PROT</name>
<keyword evidence="4" id="KW-1185">Reference proteome</keyword>
<dbReference type="Pfam" id="PF01970">
    <property type="entry name" value="TctA"/>
    <property type="match status" value="1"/>
</dbReference>
<feature type="transmembrane region" description="Helical" evidence="1">
    <location>
        <begin position="170"/>
        <end position="186"/>
    </location>
</feature>
<feature type="transmembrane region" description="Helical" evidence="1">
    <location>
        <begin position="359"/>
        <end position="384"/>
    </location>
</feature>
<dbReference type="EMBL" id="JACTNF010000013">
    <property type="protein sequence ID" value="MBO1075577.1"/>
    <property type="molecule type" value="Genomic_DNA"/>
</dbReference>
<feature type="transmembrane region" description="Helical" evidence="1">
    <location>
        <begin position="396"/>
        <end position="429"/>
    </location>
</feature>
<feature type="transmembrane region" description="Helical" evidence="1">
    <location>
        <begin position="109"/>
        <end position="135"/>
    </location>
</feature>
<comment type="caution">
    <text evidence="3">The sequence shown here is derived from an EMBL/GenBank/DDBJ whole genome shotgun (WGS) entry which is preliminary data.</text>
</comment>
<dbReference type="PANTHER" id="PTHR35342:SF5">
    <property type="entry name" value="TRICARBOXYLIC TRANSPORT PROTEIN"/>
    <property type="match status" value="1"/>
</dbReference>
<evidence type="ECO:0000313" key="3">
    <source>
        <dbReference type="EMBL" id="MBO1075577.1"/>
    </source>
</evidence>
<feature type="domain" description="DUF112" evidence="2">
    <location>
        <begin position="21"/>
        <end position="441"/>
    </location>
</feature>
<feature type="transmembrane region" description="Helical" evidence="1">
    <location>
        <begin position="45"/>
        <end position="71"/>
    </location>
</feature>
<evidence type="ECO:0000256" key="1">
    <source>
        <dbReference type="SAM" id="Phobius"/>
    </source>
</evidence>
<evidence type="ECO:0000313" key="4">
    <source>
        <dbReference type="Proteomes" id="UP001518990"/>
    </source>
</evidence>
<feature type="transmembrane region" description="Helical" evidence="1">
    <location>
        <begin position="317"/>
        <end position="339"/>
    </location>
</feature>
<keyword evidence="1" id="KW-0472">Membrane</keyword>
<dbReference type="Proteomes" id="UP001518990">
    <property type="component" value="Unassembled WGS sequence"/>
</dbReference>